<evidence type="ECO:0000313" key="4">
    <source>
        <dbReference type="Proteomes" id="UP001225873"/>
    </source>
</evidence>
<comment type="caution">
    <text evidence="3">The sequence shown here is derived from an EMBL/GenBank/DDBJ whole genome shotgun (WGS) entry which is preliminary data.</text>
</comment>
<dbReference type="RefSeq" id="WP_290214077.1">
    <property type="nucleotide sequence ID" value="NZ_JASDCQ010000001.1"/>
</dbReference>
<accession>A0ABT7ZF19</accession>
<name>A0ABT7ZF19_9BACL</name>
<sequence>MNDISKVGTKEVDRMWALITGGFLFVLAVVFSLGKASSKREDVARGHRQELLARGNETMQESIVETSLIEETEPTKLHKERKAPHPSEQL</sequence>
<protein>
    <submittedName>
        <fullName evidence="3">Uncharacterized protein</fullName>
    </submittedName>
</protein>
<keyword evidence="4" id="KW-1185">Reference proteome</keyword>
<organism evidence="3 4">
    <name type="scientific">Planococcus notacanthi</name>
    <dbReference type="NCBI Taxonomy" id="3035188"/>
    <lineage>
        <taxon>Bacteria</taxon>
        <taxon>Bacillati</taxon>
        <taxon>Bacillota</taxon>
        <taxon>Bacilli</taxon>
        <taxon>Bacillales</taxon>
        <taxon>Caryophanaceae</taxon>
        <taxon>Planococcus</taxon>
    </lineage>
</organism>
<keyword evidence="2" id="KW-0472">Membrane</keyword>
<evidence type="ECO:0000313" key="3">
    <source>
        <dbReference type="EMBL" id="MDN3425751.1"/>
    </source>
</evidence>
<dbReference type="EMBL" id="JASDCQ010000001">
    <property type="protein sequence ID" value="MDN3425751.1"/>
    <property type="molecule type" value="Genomic_DNA"/>
</dbReference>
<evidence type="ECO:0000256" key="1">
    <source>
        <dbReference type="SAM" id="MobiDB-lite"/>
    </source>
</evidence>
<keyword evidence="2" id="KW-0812">Transmembrane</keyword>
<proteinExistence type="predicted"/>
<keyword evidence="2" id="KW-1133">Transmembrane helix</keyword>
<dbReference type="Proteomes" id="UP001225873">
    <property type="component" value="Unassembled WGS sequence"/>
</dbReference>
<feature type="transmembrane region" description="Helical" evidence="2">
    <location>
        <begin position="15"/>
        <end position="33"/>
    </location>
</feature>
<feature type="region of interest" description="Disordered" evidence="1">
    <location>
        <begin position="65"/>
        <end position="90"/>
    </location>
</feature>
<evidence type="ECO:0000256" key="2">
    <source>
        <dbReference type="SAM" id="Phobius"/>
    </source>
</evidence>
<reference evidence="3 4" key="1">
    <citation type="submission" date="2023-03" db="EMBL/GenBank/DDBJ databases">
        <authorList>
            <person name="Uniacke-Lowe S."/>
            <person name="Ross P."/>
            <person name="Hill C."/>
        </authorList>
    </citation>
    <scope>NUCLEOTIDE SEQUENCE [LARGE SCALE GENOMIC DNA]</scope>
    <source>
        <strain evidence="3 4">APC 4016</strain>
    </source>
</reference>
<gene>
    <name evidence="3" type="ORF">QMA01_00490</name>
</gene>